<organism evidence="2 3">
    <name type="scientific">Zhihengliuella salsuginis</name>
    <dbReference type="NCBI Taxonomy" id="578222"/>
    <lineage>
        <taxon>Bacteria</taxon>
        <taxon>Bacillati</taxon>
        <taxon>Actinomycetota</taxon>
        <taxon>Actinomycetes</taxon>
        <taxon>Micrococcales</taxon>
        <taxon>Micrococcaceae</taxon>
        <taxon>Zhihengliuella</taxon>
    </lineage>
</organism>
<protein>
    <submittedName>
        <fullName evidence="2">Uncharacterized protein</fullName>
    </submittedName>
</protein>
<keyword evidence="1" id="KW-0472">Membrane</keyword>
<comment type="caution">
    <text evidence="2">The sequence shown here is derived from an EMBL/GenBank/DDBJ whole genome shotgun (WGS) entry which is preliminary data.</text>
</comment>
<evidence type="ECO:0000313" key="3">
    <source>
        <dbReference type="Proteomes" id="UP000642819"/>
    </source>
</evidence>
<keyword evidence="1" id="KW-1133">Transmembrane helix</keyword>
<gene>
    <name evidence="2" type="ORF">GCM10008096_15510</name>
</gene>
<feature type="transmembrane region" description="Helical" evidence="1">
    <location>
        <begin position="76"/>
        <end position="102"/>
    </location>
</feature>
<keyword evidence="3" id="KW-1185">Reference proteome</keyword>
<keyword evidence="1" id="KW-0812">Transmembrane</keyword>
<evidence type="ECO:0000313" key="2">
    <source>
        <dbReference type="EMBL" id="GHD06018.1"/>
    </source>
</evidence>
<reference evidence="3" key="1">
    <citation type="journal article" date="2019" name="Int. J. Syst. Evol. Microbiol.">
        <title>The Global Catalogue of Microorganisms (GCM) 10K type strain sequencing project: providing services to taxonomists for standard genome sequencing and annotation.</title>
        <authorList>
            <consortium name="The Broad Institute Genomics Platform"/>
            <consortium name="The Broad Institute Genome Sequencing Center for Infectious Disease"/>
            <person name="Wu L."/>
            <person name="Ma J."/>
        </authorList>
    </citation>
    <scope>NUCLEOTIDE SEQUENCE [LARGE SCALE GENOMIC DNA]</scope>
    <source>
        <strain evidence="3">KCTC 19466</strain>
    </source>
</reference>
<name>A0ABQ3GH06_9MICC</name>
<feature type="transmembrane region" description="Helical" evidence="1">
    <location>
        <begin position="130"/>
        <end position="151"/>
    </location>
</feature>
<sequence>MAEGTGMARQSSIGEWYCPACGGSGRGLGEYSDRWCQTCDGRGTVGWDPDKVKPPGENPLDLATDRGLWAVGFRNMGIAIALLAILAGLAAAVMITSTWLMAATPALRSLAELLPEALVARTDGAGGAPWAVFAVAAVLPLALFVTTTALARRAARARRRGAAFGWTTLRAAVTVFGLGVAVVFAGIASGADLGPPEAPADTYIGLGSQMPEGFDGQVLRTDSAWALACVAGVVLLWGAFSAWRILRRGSAGLPAGHHTGSEVQS</sequence>
<dbReference type="EMBL" id="BMXK01000006">
    <property type="protein sequence ID" value="GHD06018.1"/>
    <property type="molecule type" value="Genomic_DNA"/>
</dbReference>
<dbReference type="Proteomes" id="UP000642819">
    <property type="component" value="Unassembled WGS sequence"/>
</dbReference>
<accession>A0ABQ3GH06</accession>
<proteinExistence type="predicted"/>
<evidence type="ECO:0000256" key="1">
    <source>
        <dbReference type="SAM" id="Phobius"/>
    </source>
</evidence>
<feature type="transmembrane region" description="Helical" evidence="1">
    <location>
        <begin position="224"/>
        <end position="243"/>
    </location>
</feature>
<feature type="transmembrane region" description="Helical" evidence="1">
    <location>
        <begin position="163"/>
        <end position="187"/>
    </location>
</feature>